<dbReference type="GO" id="GO:0051726">
    <property type="term" value="P:regulation of cell cycle"/>
    <property type="evidence" value="ECO:0007669"/>
    <property type="project" value="InterPro"/>
</dbReference>
<keyword evidence="2" id="KW-0805">Transcription regulation</keyword>
<protein>
    <submittedName>
        <fullName evidence="6">Uncharacterized protein</fullName>
    </submittedName>
</protein>
<dbReference type="InterPro" id="IPR037241">
    <property type="entry name" value="E2F-DP_heterodim"/>
</dbReference>
<keyword evidence="7" id="KW-1185">Reference proteome</keyword>
<feature type="region of interest" description="Disordered" evidence="5">
    <location>
        <begin position="195"/>
        <end position="217"/>
    </location>
</feature>
<name>A0A2I0XJG5_9ASPA</name>
<reference evidence="6 7" key="2">
    <citation type="journal article" date="2017" name="Nature">
        <title>The Apostasia genome and the evolution of orchids.</title>
        <authorList>
            <person name="Zhang G.Q."/>
            <person name="Liu K.W."/>
            <person name="Li Z."/>
            <person name="Lohaus R."/>
            <person name="Hsiao Y.Y."/>
            <person name="Niu S.C."/>
            <person name="Wang J.Y."/>
            <person name="Lin Y.C."/>
            <person name="Xu Q."/>
            <person name="Chen L.J."/>
            <person name="Yoshida K."/>
            <person name="Fujiwara S."/>
            <person name="Wang Z.W."/>
            <person name="Zhang Y.Q."/>
            <person name="Mitsuda N."/>
            <person name="Wang M."/>
            <person name="Liu G.H."/>
            <person name="Pecoraro L."/>
            <person name="Huang H.X."/>
            <person name="Xiao X.J."/>
            <person name="Lin M."/>
            <person name="Wu X.Y."/>
            <person name="Wu W.L."/>
            <person name="Chen Y.Y."/>
            <person name="Chang S.B."/>
            <person name="Sakamoto S."/>
            <person name="Ohme-Takagi M."/>
            <person name="Yagi M."/>
            <person name="Zeng S.J."/>
            <person name="Shen C.Y."/>
            <person name="Yeh C.M."/>
            <person name="Luo Y.B."/>
            <person name="Tsai W.C."/>
            <person name="Van de Peer Y."/>
            <person name="Liu Z.J."/>
        </authorList>
    </citation>
    <scope>NUCLEOTIDE SEQUENCE [LARGE SCALE GENOMIC DNA]</scope>
    <source>
        <tissue evidence="6">The whole plant</tissue>
    </source>
</reference>
<dbReference type="GO" id="GO:0005634">
    <property type="term" value="C:nucleus"/>
    <property type="evidence" value="ECO:0007669"/>
    <property type="project" value="TreeGrafter"/>
</dbReference>
<organism evidence="6 7">
    <name type="scientific">Dendrobium catenatum</name>
    <dbReference type="NCBI Taxonomy" id="906689"/>
    <lineage>
        <taxon>Eukaryota</taxon>
        <taxon>Viridiplantae</taxon>
        <taxon>Streptophyta</taxon>
        <taxon>Embryophyta</taxon>
        <taxon>Tracheophyta</taxon>
        <taxon>Spermatophyta</taxon>
        <taxon>Magnoliopsida</taxon>
        <taxon>Liliopsida</taxon>
        <taxon>Asparagales</taxon>
        <taxon>Orchidaceae</taxon>
        <taxon>Epidendroideae</taxon>
        <taxon>Malaxideae</taxon>
        <taxon>Dendrobiinae</taxon>
        <taxon>Dendrobium</taxon>
    </lineage>
</organism>
<dbReference type="GO" id="GO:0005667">
    <property type="term" value="C:transcription regulator complex"/>
    <property type="evidence" value="ECO:0007669"/>
    <property type="project" value="InterPro"/>
</dbReference>
<evidence type="ECO:0000256" key="1">
    <source>
        <dbReference type="ARBA" id="ARBA00010940"/>
    </source>
</evidence>
<dbReference type="InterPro" id="IPR015648">
    <property type="entry name" value="Transcrpt_fac_DP"/>
</dbReference>
<gene>
    <name evidence="6" type="ORF">MA16_Dca019516</name>
</gene>
<dbReference type="AlphaFoldDB" id="A0A2I0XJG5"/>
<dbReference type="Proteomes" id="UP000233837">
    <property type="component" value="Unassembled WGS sequence"/>
</dbReference>
<keyword evidence="4" id="KW-0804">Transcription</keyword>
<accession>A0A2I0XJG5</accession>
<dbReference type="PANTHER" id="PTHR12548:SF19">
    <property type="entry name" value="TRANSCRIPTION FACTOR-LIKE PROTEIN DPA"/>
    <property type="match status" value="1"/>
</dbReference>
<evidence type="ECO:0000256" key="3">
    <source>
        <dbReference type="ARBA" id="ARBA00023125"/>
    </source>
</evidence>
<dbReference type="EMBL" id="KZ501829">
    <property type="protein sequence ID" value="PKU88066.1"/>
    <property type="molecule type" value="Genomic_DNA"/>
</dbReference>
<reference evidence="6 7" key="1">
    <citation type="journal article" date="2016" name="Sci. Rep.">
        <title>The Dendrobium catenatum Lindl. genome sequence provides insights into polysaccharide synthase, floral development and adaptive evolution.</title>
        <authorList>
            <person name="Zhang G.Q."/>
            <person name="Xu Q."/>
            <person name="Bian C."/>
            <person name="Tsai W.C."/>
            <person name="Yeh C.M."/>
            <person name="Liu K.W."/>
            <person name="Yoshida K."/>
            <person name="Zhang L.S."/>
            <person name="Chang S.B."/>
            <person name="Chen F."/>
            <person name="Shi Y."/>
            <person name="Su Y.Y."/>
            <person name="Zhang Y.Q."/>
            <person name="Chen L.J."/>
            <person name="Yin Y."/>
            <person name="Lin M."/>
            <person name="Huang H."/>
            <person name="Deng H."/>
            <person name="Wang Z.W."/>
            <person name="Zhu S.L."/>
            <person name="Zhao X."/>
            <person name="Deng C."/>
            <person name="Niu S.C."/>
            <person name="Huang J."/>
            <person name="Wang M."/>
            <person name="Liu G.H."/>
            <person name="Yang H.J."/>
            <person name="Xiao X.J."/>
            <person name="Hsiao Y.Y."/>
            <person name="Wu W.L."/>
            <person name="Chen Y.Y."/>
            <person name="Mitsuda N."/>
            <person name="Ohme-Takagi M."/>
            <person name="Luo Y.B."/>
            <person name="Van de Peer Y."/>
            <person name="Liu Z.J."/>
        </authorList>
    </citation>
    <scope>NUCLEOTIDE SEQUENCE [LARGE SCALE GENOMIC DNA]</scope>
    <source>
        <tissue evidence="6">The whole plant</tissue>
    </source>
</reference>
<comment type="similarity">
    <text evidence="1">Belongs to the E2F/DP family.</text>
</comment>
<dbReference type="GO" id="GO:0000977">
    <property type="term" value="F:RNA polymerase II transcription regulatory region sequence-specific DNA binding"/>
    <property type="evidence" value="ECO:0007669"/>
    <property type="project" value="TreeGrafter"/>
</dbReference>
<evidence type="ECO:0000256" key="4">
    <source>
        <dbReference type="ARBA" id="ARBA00023163"/>
    </source>
</evidence>
<keyword evidence="3" id="KW-0238">DNA-binding</keyword>
<evidence type="ECO:0000256" key="5">
    <source>
        <dbReference type="SAM" id="MobiDB-lite"/>
    </source>
</evidence>
<evidence type="ECO:0000256" key="2">
    <source>
        <dbReference type="ARBA" id="ARBA00023015"/>
    </source>
</evidence>
<proteinExistence type="inferred from homology"/>
<sequence>MAPSPCGSILRLSNACTQEDGNFLASENADKIKKKVSRIIGWGLRRFISLFCISVQVADEIIADLATLNKSSEFEAFDIRKLIVRNQHMHCSGNASSEGVALPFLLVQGPEINQNASCLFFLLGTVARYCSVSGDMARSAFSTDFFNCSFVLFFLFTRSPFSLHDEAAILKMMRCPQSAAKNQFSCSPARALNSIRDENGKPMKPASFSWNSESLTL</sequence>
<feature type="compositionally biased region" description="Polar residues" evidence="5">
    <location>
        <begin position="208"/>
        <end position="217"/>
    </location>
</feature>
<evidence type="ECO:0000313" key="6">
    <source>
        <dbReference type="EMBL" id="PKU88066.1"/>
    </source>
</evidence>
<dbReference type="SUPFAM" id="SSF144074">
    <property type="entry name" value="E2F-DP heterodimerization region"/>
    <property type="match status" value="1"/>
</dbReference>
<dbReference type="GO" id="GO:0000981">
    <property type="term" value="F:DNA-binding transcription factor activity, RNA polymerase II-specific"/>
    <property type="evidence" value="ECO:0007669"/>
    <property type="project" value="TreeGrafter"/>
</dbReference>
<dbReference type="PANTHER" id="PTHR12548">
    <property type="entry name" value="TRANSCRIPTION FACTOR DP"/>
    <property type="match status" value="1"/>
</dbReference>
<dbReference type="STRING" id="906689.A0A2I0XJG5"/>
<evidence type="ECO:0000313" key="7">
    <source>
        <dbReference type="Proteomes" id="UP000233837"/>
    </source>
</evidence>